<reference evidence="2" key="1">
    <citation type="submission" date="2016-10" db="EMBL/GenBank/DDBJ databases">
        <authorList>
            <person name="Varghese N."/>
            <person name="Submissions S."/>
        </authorList>
    </citation>
    <scope>NUCLEOTIDE SEQUENCE [LARGE SCALE GENOMIC DNA]</scope>
    <source>
        <strain evidence="2">8N4</strain>
    </source>
</reference>
<dbReference type="RefSeq" id="WP_092672536.1">
    <property type="nucleotide sequence ID" value="NZ_FOGC01000002.1"/>
</dbReference>
<proteinExistence type="predicted"/>
<dbReference type="EMBL" id="FOGC01000002">
    <property type="protein sequence ID" value="SEQ27888.1"/>
    <property type="molecule type" value="Genomic_DNA"/>
</dbReference>
<name>A0A1H9ESA6_9GAMM</name>
<organism evidence="1 2">
    <name type="scientific">Rosenbergiella nectarea</name>
    <dbReference type="NCBI Taxonomy" id="988801"/>
    <lineage>
        <taxon>Bacteria</taxon>
        <taxon>Pseudomonadati</taxon>
        <taxon>Pseudomonadota</taxon>
        <taxon>Gammaproteobacteria</taxon>
        <taxon>Enterobacterales</taxon>
        <taxon>Erwiniaceae</taxon>
        <taxon>Rosenbergiella</taxon>
    </lineage>
</organism>
<keyword evidence="2" id="KW-1185">Reference proteome</keyword>
<evidence type="ECO:0000313" key="2">
    <source>
        <dbReference type="Proteomes" id="UP000242515"/>
    </source>
</evidence>
<protein>
    <submittedName>
        <fullName evidence="1">Uncharacterized protein</fullName>
    </submittedName>
</protein>
<sequence>MSIEQEIKGIIDNAMALNKQEQKDFTMKVQEQFNEISQQMNKLGQIISGTASDTPKRSLQDDRSEMLLVVSDDGYSIKAGSQFASYRPDGSMAFNWGNKEGPQLPTCLKFKDYRSKKSVDNESDSIESSQLESGSLKTTSVDIHIVDGKGQMTCRMERPSDHELSEKIKELKAYDVDAQLMFVAALMPTELLKSI</sequence>
<dbReference type="STRING" id="988801.SAMN05216522_10222"/>
<accession>A0A1H9ESA6</accession>
<gene>
    <name evidence="1" type="ORF">SAMN05216522_10222</name>
</gene>
<dbReference type="Proteomes" id="UP000242515">
    <property type="component" value="Unassembled WGS sequence"/>
</dbReference>
<evidence type="ECO:0000313" key="1">
    <source>
        <dbReference type="EMBL" id="SEQ27888.1"/>
    </source>
</evidence>
<dbReference type="AlphaFoldDB" id="A0A1H9ESA6"/>